<protein>
    <submittedName>
        <fullName evidence="2">DUF6318 family protein</fullName>
    </submittedName>
</protein>
<name>A0ABT1LQP2_9MICC</name>
<keyword evidence="3" id="KW-1185">Reference proteome</keyword>
<gene>
    <name evidence="2" type="ORF">NFC73_11960</name>
</gene>
<dbReference type="Proteomes" id="UP001524318">
    <property type="component" value="Unassembled WGS sequence"/>
</dbReference>
<organism evidence="2 3">
    <name type="scientific">Pseudarthrobacter humi</name>
    <dbReference type="NCBI Taxonomy" id="2952523"/>
    <lineage>
        <taxon>Bacteria</taxon>
        <taxon>Bacillati</taxon>
        <taxon>Actinomycetota</taxon>
        <taxon>Actinomycetes</taxon>
        <taxon>Micrococcales</taxon>
        <taxon>Micrococcaceae</taxon>
        <taxon>Pseudarthrobacter</taxon>
    </lineage>
</organism>
<proteinExistence type="predicted"/>
<dbReference type="Pfam" id="PF19843">
    <property type="entry name" value="DUF6318"/>
    <property type="match status" value="1"/>
</dbReference>
<evidence type="ECO:0000313" key="2">
    <source>
        <dbReference type="EMBL" id="MCP9000439.1"/>
    </source>
</evidence>
<sequence length="154" mass="16575">MPASASGRAQNVPVPVLPEVAKTETKEGLEAFAAYWFEQLNYAYQTGDITGTQAVTSPACQFCSNITGTLTTNYQGGRWLAGGKIVIPSSATTFERGSDGIYQVIVQVQQSTINYYDPSGSEFRAPTEASDGGNVMLVDFQDAAWRVTGLHPLR</sequence>
<feature type="domain" description="DUF6318" evidence="1">
    <location>
        <begin position="2"/>
        <end position="149"/>
    </location>
</feature>
<accession>A0ABT1LQP2</accession>
<dbReference type="EMBL" id="JANCLV010000007">
    <property type="protein sequence ID" value="MCP9000439.1"/>
    <property type="molecule type" value="Genomic_DNA"/>
</dbReference>
<dbReference type="RefSeq" id="WP_254750468.1">
    <property type="nucleotide sequence ID" value="NZ_JANCLV010000007.1"/>
</dbReference>
<reference evidence="2 3" key="1">
    <citation type="submission" date="2022-06" db="EMBL/GenBank/DDBJ databases">
        <title>Pseudarthrobacter sp. strain RMG13 Genome sequencing and assembly.</title>
        <authorList>
            <person name="Kim I."/>
        </authorList>
    </citation>
    <scope>NUCLEOTIDE SEQUENCE [LARGE SCALE GENOMIC DNA]</scope>
    <source>
        <strain evidence="2 3">RMG13</strain>
    </source>
</reference>
<evidence type="ECO:0000313" key="3">
    <source>
        <dbReference type="Proteomes" id="UP001524318"/>
    </source>
</evidence>
<dbReference type="InterPro" id="IPR046281">
    <property type="entry name" value="DUF6318"/>
</dbReference>
<evidence type="ECO:0000259" key="1">
    <source>
        <dbReference type="Pfam" id="PF19843"/>
    </source>
</evidence>
<comment type="caution">
    <text evidence="2">The sequence shown here is derived from an EMBL/GenBank/DDBJ whole genome shotgun (WGS) entry which is preliminary data.</text>
</comment>